<comment type="subcellular location">
    <subcellularLocation>
        <location evidence="1 2 3">Nucleus</location>
    </subcellularLocation>
</comment>
<feature type="DNA-binding region" description="Homeobox" evidence="2">
    <location>
        <begin position="78"/>
        <end position="123"/>
    </location>
</feature>
<dbReference type="GO" id="GO:0003677">
    <property type="term" value="F:DNA binding"/>
    <property type="evidence" value="ECO:0007669"/>
    <property type="project" value="UniProtKB-UniRule"/>
</dbReference>
<reference evidence="4 5" key="1">
    <citation type="journal article" date="2015" name="Parasit. Vectors">
        <title>Draft genome of the scabies mite.</title>
        <authorList>
            <person name="Rider S.D.Jr."/>
            <person name="Morgan M.S."/>
            <person name="Arlian L.G."/>
        </authorList>
    </citation>
    <scope>NUCLEOTIDE SEQUENCE [LARGE SCALE GENOMIC DNA]</scope>
    <source>
        <strain evidence="4">Arlian Lab</strain>
    </source>
</reference>
<dbReference type="GO" id="GO:0005634">
    <property type="term" value="C:nucleus"/>
    <property type="evidence" value="ECO:0007669"/>
    <property type="project" value="UniProtKB-SubCell"/>
</dbReference>
<proteinExistence type="predicted"/>
<dbReference type="EMBL" id="JXLN01012486">
    <property type="protein sequence ID" value="KPM08533.1"/>
    <property type="molecule type" value="Genomic_DNA"/>
</dbReference>
<dbReference type="Gene3D" id="1.10.10.60">
    <property type="entry name" value="Homeodomain-like"/>
    <property type="match status" value="1"/>
</dbReference>
<evidence type="ECO:0000313" key="5">
    <source>
        <dbReference type="Proteomes" id="UP000616769"/>
    </source>
</evidence>
<gene>
    <name evidence="4" type="ORF">QR98_0070550</name>
</gene>
<dbReference type="VEuPathDB" id="VectorBase:SSCA004429"/>
<dbReference type="SUPFAM" id="SSF46689">
    <property type="entry name" value="Homeodomain-like"/>
    <property type="match status" value="1"/>
</dbReference>
<dbReference type="PROSITE" id="PS50071">
    <property type="entry name" value="HOMEOBOX_2"/>
    <property type="match status" value="1"/>
</dbReference>
<protein>
    <submittedName>
        <fullName evidence="4">Homeobox domain-containing protein 13</fullName>
    </submittedName>
</protein>
<organism evidence="4 5">
    <name type="scientific">Sarcoptes scabiei</name>
    <name type="common">Itch mite</name>
    <name type="synonym">Acarus scabiei</name>
    <dbReference type="NCBI Taxonomy" id="52283"/>
    <lineage>
        <taxon>Eukaryota</taxon>
        <taxon>Metazoa</taxon>
        <taxon>Ecdysozoa</taxon>
        <taxon>Arthropoda</taxon>
        <taxon>Chelicerata</taxon>
        <taxon>Arachnida</taxon>
        <taxon>Acari</taxon>
        <taxon>Acariformes</taxon>
        <taxon>Sarcoptiformes</taxon>
        <taxon>Astigmata</taxon>
        <taxon>Psoroptidia</taxon>
        <taxon>Sarcoptoidea</taxon>
        <taxon>Sarcoptidae</taxon>
        <taxon>Sarcoptinae</taxon>
        <taxon>Sarcoptes</taxon>
    </lineage>
</organism>
<evidence type="ECO:0000256" key="1">
    <source>
        <dbReference type="ARBA" id="ARBA00004123"/>
    </source>
</evidence>
<sequence>MNDSNHQRKSLTPNRYHNLIHFANDDNITSNHQFDLKTEDEIVSNRFQSHQQQYNYQAIILNSHQTNGKSSNKHRPINRGPRIPFTPGQVQELETKFNKTQYLSSLEVSQLAKRLNLSDTRVSLKIFL</sequence>
<dbReference type="CDD" id="cd00086">
    <property type="entry name" value="homeodomain"/>
    <property type="match status" value="1"/>
</dbReference>
<dbReference type="Proteomes" id="UP000616769">
    <property type="component" value="Unassembled WGS sequence"/>
</dbReference>
<keyword evidence="2 3" id="KW-0371">Homeobox</keyword>
<dbReference type="OrthoDB" id="6502589at2759"/>
<keyword evidence="2 3" id="KW-0238">DNA-binding</keyword>
<dbReference type="AlphaFoldDB" id="A0A132AC80"/>
<dbReference type="PANTHER" id="PTHR24333">
    <property type="entry name" value="HOMEO BOX HB9 LIKE A-RELATED"/>
    <property type="match status" value="1"/>
</dbReference>
<accession>A0A132AC80</accession>
<keyword evidence="2 3" id="KW-0539">Nucleus</keyword>
<evidence type="ECO:0000256" key="3">
    <source>
        <dbReference type="RuleBase" id="RU000682"/>
    </source>
</evidence>
<name>A0A132AC80_SARSC</name>
<dbReference type="InterPro" id="IPR009057">
    <property type="entry name" value="Homeodomain-like_sf"/>
</dbReference>
<comment type="caution">
    <text evidence="4">The sequence shown here is derived from an EMBL/GenBank/DDBJ whole genome shotgun (WGS) entry which is preliminary data.</text>
</comment>
<dbReference type="InterPro" id="IPR050848">
    <property type="entry name" value="Homeobox_TF"/>
</dbReference>
<evidence type="ECO:0000313" key="4">
    <source>
        <dbReference type="EMBL" id="KPM08533.1"/>
    </source>
</evidence>
<dbReference type="Pfam" id="PF00046">
    <property type="entry name" value="Homeodomain"/>
    <property type="match status" value="1"/>
</dbReference>
<evidence type="ECO:0000256" key="2">
    <source>
        <dbReference type="PROSITE-ProRule" id="PRU00108"/>
    </source>
</evidence>
<dbReference type="InterPro" id="IPR001356">
    <property type="entry name" value="HD"/>
</dbReference>
<dbReference type="SMART" id="SM00389">
    <property type="entry name" value="HOX"/>
    <property type="match status" value="1"/>
</dbReference>
<dbReference type="PANTHER" id="PTHR24333:SF5">
    <property type="entry name" value="VENT HOMEOBOX"/>
    <property type="match status" value="1"/>
</dbReference>